<evidence type="ECO:0000313" key="3">
    <source>
        <dbReference type="Proteomes" id="UP000234323"/>
    </source>
</evidence>
<sequence>MDEEIGKGLQMKSQDELIGENGPTEEEHRELDDLNNNFSERLENVNKTSSLQKEKGK</sequence>
<name>A0A2I1HF37_9GLOM</name>
<organism evidence="2 3">
    <name type="scientific">Rhizophagus irregularis</name>
    <dbReference type="NCBI Taxonomy" id="588596"/>
    <lineage>
        <taxon>Eukaryota</taxon>
        <taxon>Fungi</taxon>
        <taxon>Fungi incertae sedis</taxon>
        <taxon>Mucoromycota</taxon>
        <taxon>Glomeromycotina</taxon>
        <taxon>Glomeromycetes</taxon>
        <taxon>Glomerales</taxon>
        <taxon>Glomeraceae</taxon>
        <taxon>Rhizophagus</taxon>
    </lineage>
</organism>
<proteinExistence type="predicted"/>
<protein>
    <submittedName>
        <fullName evidence="2">Uncharacterized protein</fullName>
    </submittedName>
</protein>
<dbReference type="AlphaFoldDB" id="A0A2I1HF37"/>
<keyword evidence="3" id="KW-1185">Reference proteome</keyword>
<evidence type="ECO:0000256" key="1">
    <source>
        <dbReference type="SAM" id="MobiDB-lite"/>
    </source>
</evidence>
<feature type="region of interest" description="Disordered" evidence="1">
    <location>
        <begin position="1"/>
        <end position="57"/>
    </location>
</feature>
<comment type="caution">
    <text evidence="2">The sequence shown here is derived from an EMBL/GenBank/DDBJ whole genome shotgun (WGS) entry which is preliminary data.</text>
</comment>
<evidence type="ECO:0000313" key="2">
    <source>
        <dbReference type="EMBL" id="PKY57511.1"/>
    </source>
</evidence>
<gene>
    <name evidence="2" type="ORF">RhiirA4_478624</name>
</gene>
<dbReference type="EMBL" id="LLXI01002581">
    <property type="protein sequence ID" value="PKY57511.1"/>
    <property type="molecule type" value="Genomic_DNA"/>
</dbReference>
<reference evidence="2 3" key="1">
    <citation type="submission" date="2015-10" db="EMBL/GenBank/DDBJ databases">
        <title>Genome analyses suggest a sexual origin of heterokaryosis in a supposedly ancient asexual fungus.</title>
        <authorList>
            <person name="Ropars J."/>
            <person name="Sedzielewska K."/>
            <person name="Noel J."/>
            <person name="Charron P."/>
            <person name="Farinelli L."/>
            <person name="Marton T."/>
            <person name="Kruger M."/>
            <person name="Pelin A."/>
            <person name="Brachmann A."/>
            <person name="Corradi N."/>
        </authorList>
    </citation>
    <scope>NUCLEOTIDE SEQUENCE [LARGE SCALE GENOMIC DNA]</scope>
    <source>
        <strain evidence="2 3">A4</strain>
    </source>
</reference>
<dbReference type="Proteomes" id="UP000234323">
    <property type="component" value="Unassembled WGS sequence"/>
</dbReference>
<feature type="compositionally biased region" description="Polar residues" evidence="1">
    <location>
        <begin position="34"/>
        <end position="51"/>
    </location>
</feature>
<accession>A0A2I1HF37</accession>